<keyword evidence="8 16" id="KW-0675">Receptor</keyword>
<dbReference type="PROSITE" id="PS52016">
    <property type="entry name" value="TONB_DEPENDENT_REC_3"/>
    <property type="match status" value="1"/>
</dbReference>
<evidence type="ECO:0000256" key="6">
    <source>
        <dbReference type="ARBA" id="ARBA00023077"/>
    </source>
</evidence>
<dbReference type="InterPro" id="IPR037066">
    <property type="entry name" value="Plug_dom_sf"/>
</dbReference>
<feature type="region of interest" description="Disordered" evidence="12">
    <location>
        <begin position="48"/>
        <end position="97"/>
    </location>
</feature>
<comment type="similarity">
    <text evidence="2 10 11">Belongs to the TonB-dependent receptor family.</text>
</comment>
<dbReference type="STRING" id="1385369.N825_06005"/>
<dbReference type="GO" id="GO:0009279">
    <property type="term" value="C:cell outer membrane"/>
    <property type="evidence" value="ECO:0007669"/>
    <property type="project" value="UniProtKB-SubCell"/>
</dbReference>
<evidence type="ECO:0000256" key="4">
    <source>
        <dbReference type="ARBA" id="ARBA00022452"/>
    </source>
</evidence>
<dbReference type="Pfam" id="PF00593">
    <property type="entry name" value="TonB_dep_Rec_b-barrel"/>
    <property type="match status" value="1"/>
</dbReference>
<proteinExistence type="inferred from homology"/>
<name>W9H791_9PROT</name>
<dbReference type="GO" id="GO:0015344">
    <property type="term" value="F:siderophore uptake transmembrane transporter activity"/>
    <property type="evidence" value="ECO:0007669"/>
    <property type="project" value="TreeGrafter"/>
</dbReference>
<dbReference type="GO" id="GO:0015891">
    <property type="term" value="P:siderophore transport"/>
    <property type="evidence" value="ECO:0007669"/>
    <property type="project" value="InterPro"/>
</dbReference>
<keyword evidence="4 10" id="KW-1134">Transmembrane beta strand</keyword>
<evidence type="ECO:0000256" key="11">
    <source>
        <dbReference type="RuleBase" id="RU003357"/>
    </source>
</evidence>
<dbReference type="PANTHER" id="PTHR32552:SF74">
    <property type="entry name" value="HYDROXAMATE SIDEROPHORE RECEPTOR FHUE"/>
    <property type="match status" value="1"/>
</dbReference>
<evidence type="ECO:0000256" key="2">
    <source>
        <dbReference type="ARBA" id="ARBA00009810"/>
    </source>
</evidence>
<dbReference type="NCBIfam" id="TIGR01783">
    <property type="entry name" value="TonB-siderophor"/>
    <property type="match status" value="1"/>
</dbReference>
<dbReference type="EMBL" id="AVFL01000011">
    <property type="protein sequence ID" value="EWY39638.1"/>
    <property type="molecule type" value="Genomic_DNA"/>
</dbReference>
<evidence type="ECO:0000256" key="3">
    <source>
        <dbReference type="ARBA" id="ARBA00022448"/>
    </source>
</evidence>
<dbReference type="PANTHER" id="PTHR32552">
    <property type="entry name" value="FERRICHROME IRON RECEPTOR-RELATED"/>
    <property type="match status" value="1"/>
</dbReference>
<feature type="domain" description="TonB-dependent receptor plug" evidence="15">
    <location>
        <begin position="100"/>
        <end position="199"/>
    </location>
</feature>
<evidence type="ECO:0000256" key="9">
    <source>
        <dbReference type="ARBA" id="ARBA00023237"/>
    </source>
</evidence>
<evidence type="ECO:0000313" key="16">
    <source>
        <dbReference type="EMBL" id="EWY39638.1"/>
    </source>
</evidence>
<evidence type="ECO:0000259" key="14">
    <source>
        <dbReference type="Pfam" id="PF00593"/>
    </source>
</evidence>
<feature type="domain" description="TonB-dependent receptor-like beta-barrel" evidence="14">
    <location>
        <begin position="308"/>
        <end position="707"/>
    </location>
</feature>
<dbReference type="InterPro" id="IPR039426">
    <property type="entry name" value="TonB-dep_rcpt-like"/>
</dbReference>
<dbReference type="InterPro" id="IPR000531">
    <property type="entry name" value="Beta-barrel_TonB"/>
</dbReference>
<gene>
    <name evidence="16" type="ORF">N825_06005</name>
</gene>
<dbReference type="InterPro" id="IPR010105">
    <property type="entry name" value="TonB_sidphr_rcpt"/>
</dbReference>
<keyword evidence="13" id="KW-0732">Signal</keyword>
<evidence type="ECO:0000259" key="15">
    <source>
        <dbReference type="Pfam" id="PF07715"/>
    </source>
</evidence>
<keyword evidence="6 11" id="KW-0798">TonB box</keyword>
<evidence type="ECO:0000256" key="8">
    <source>
        <dbReference type="ARBA" id="ARBA00023170"/>
    </source>
</evidence>
<organism evidence="16 17">
    <name type="scientific">Skermanella stibiiresistens SB22</name>
    <dbReference type="NCBI Taxonomy" id="1385369"/>
    <lineage>
        <taxon>Bacteria</taxon>
        <taxon>Pseudomonadati</taxon>
        <taxon>Pseudomonadota</taxon>
        <taxon>Alphaproteobacteria</taxon>
        <taxon>Rhodospirillales</taxon>
        <taxon>Azospirillaceae</taxon>
        <taxon>Skermanella</taxon>
    </lineage>
</organism>
<comment type="caution">
    <text evidence="16">The sequence shown here is derived from an EMBL/GenBank/DDBJ whole genome shotgun (WGS) entry which is preliminary data.</text>
</comment>
<keyword evidence="5 10" id="KW-0812">Transmembrane</keyword>
<evidence type="ECO:0000256" key="13">
    <source>
        <dbReference type="SAM" id="SignalP"/>
    </source>
</evidence>
<feature type="compositionally biased region" description="Polar residues" evidence="12">
    <location>
        <begin position="75"/>
        <end position="89"/>
    </location>
</feature>
<evidence type="ECO:0000256" key="12">
    <source>
        <dbReference type="SAM" id="MobiDB-lite"/>
    </source>
</evidence>
<accession>W9H791</accession>
<reference evidence="16 17" key="1">
    <citation type="submission" date="2013-08" db="EMBL/GenBank/DDBJ databases">
        <title>The genome sequence of Skermanella stibiiresistens.</title>
        <authorList>
            <person name="Zhu W."/>
            <person name="Wang G."/>
        </authorList>
    </citation>
    <scope>NUCLEOTIDE SEQUENCE [LARGE SCALE GENOMIC DNA]</scope>
    <source>
        <strain evidence="16 17">SB22</strain>
    </source>
</reference>
<comment type="subcellular location">
    <subcellularLocation>
        <location evidence="1 10">Cell outer membrane</location>
        <topology evidence="1 10">Multi-pass membrane protein</topology>
    </subcellularLocation>
</comment>
<dbReference type="PATRIC" id="fig|1385369.3.peg.3408"/>
<dbReference type="Proteomes" id="UP000019486">
    <property type="component" value="Unassembled WGS sequence"/>
</dbReference>
<evidence type="ECO:0000313" key="17">
    <source>
        <dbReference type="Proteomes" id="UP000019486"/>
    </source>
</evidence>
<evidence type="ECO:0000256" key="5">
    <source>
        <dbReference type="ARBA" id="ARBA00022692"/>
    </source>
</evidence>
<evidence type="ECO:0000256" key="10">
    <source>
        <dbReference type="PROSITE-ProRule" id="PRU01360"/>
    </source>
</evidence>
<keyword evidence="17" id="KW-1185">Reference proteome</keyword>
<protein>
    <submittedName>
        <fullName evidence="16">TonB-denpendent receptor</fullName>
    </submittedName>
</protein>
<keyword evidence="9 10" id="KW-0998">Cell outer membrane</keyword>
<dbReference type="CDD" id="cd01347">
    <property type="entry name" value="ligand_gated_channel"/>
    <property type="match status" value="1"/>
</dbReference>
<dbReference type="Pfam" id="PF07715">
    <property type="entry name" value="Plug"/>
    <property type="match status" value="1"/>
</dbReference>
<dbReference type="Gene3D" id="2.170.130.10">
    <property type="entry name" value="TonB-dependent receptor, plug domain"/>
    <property type="match status" value="1"/>
</dbReference>
<dbReference type="Gene3D" id="2.40.170.20">
    <property type="entry name" value="TonB-dependent receptor, beta-barrel domain"/>
    <property type="match status" value="1"/>
</dbReference>
<dbReference type="InterPro" id="IPR012910">
    <property type="entry name" value="Plug_dom"/>
</dbReference>
<feature type="signal peptide" evidence="13">
    <location>
        <begin position="1"/>
        <end position="42"/>
    </location>
</feature>
<keyword evidence="3 10" id="KW-0813">Transport</keyword>
<dbReference type="AlphaFoldDB" id="W9H791"/>
<keyword evidence="7 10" id="KW-0472">Membrane</keyword>
<dbReference type="InterPro" id="IPR036942">
    <property type="entry name" value="Beta-barrel_TonB_sf"/>
</dbReference>
<dbReference type="GO" id="GO:0038023">
    <property type="term" value="F:signaling receptor activity"/>
    <property type="evidence" value="ECO:0007669"/>
    <property type="project" value="InterPro"/>
</dbReference>
<evidence type="ECO:0000256" key="1">
    <source>
        <dbReference type="ARBA" id="ARBA00004571"/>
    </source>
</evidence>
<dbReference type="SUPFAM" id="SSF56935">
    <property type="entry name" value="Porins"/>
    <property type="match status" value="1"/>
</dbReference>
<evidence type="ECO:0000256" key="7">
    <source>
        <dbReference type="ARBA" id="ARBA00023136"/>
    </source>
</evidence>
<sequence length="739" mass="79746">MHHFVFGNDGPKKVYAAMKTVWVRFGLAAALVSAGSVGQSWAAENATTANPSAEAGGTVTLDPLTVEGRGGSANAAASTEATRSYTSPVASVGSKGPVSLRDIPQSVTVVTRQRIEDQNMTRLEDALRRATGTTILTNDHGRSSIFSRGYELDAYMVDGLPSPLSSVYGTQPDLAPFDRIEVLRGPAGLFSGTGEPGGTVNLARKRALGTFSASGSGTAGSWNSYRAEADVTGPLVESGKARARAVGVFTDRDTFIDTTHNAGKVGYGTVELDLTEQTTLSFVVSREVKDITPFNGLPSYADGRLLDVSRSTFIGADWNRFDNSSNEAMIDLEHRFDDGGEARAAVRFVDRDVDFKYAYAGSFVNPVTNTVTMTALARQYEEESLAADVHVSRPFDLFGQTHNVTVGADYRRYDQELGQGTATVPGTVNVFNPTSNLAEPTIRNTLRTRNVPEQYAGYAQLRVKPITPVTAILGGRLSYYNLETTNLITNAVSEVEVDGEFTPQLGLIYDLTKNFSAYASFTEIFQPQTTLASNGKPLDPRKGEQFEIGLKGEFLDGDLTSSIGFFRTKDTNRPVANPATPGFSTAAGEVESKGIELEVGGSPLPGWNIFSSYSYLLSEYLVGTPAQVGQVFNTWTPKHTFNLWTTYDFGEGPLDGFSVGAGAKAVSSYYAQSGATRWTQDAYALFDAQIGYDLTKNVSATLSVNNILDKEYYSRTAGSTLFNYYGEPRSYWLKVAAKL</sequence>
<feature type="chain" id="PRO_5004920886" evidence="13">
    <location>
        <begin position="43"/>
        <end position="739"/>
    </location>
</feature>